<evidence type="ECO:0000313" key="5">
    <source>
        <dbReference type="Proteomes" id="UP001139365"/>
    </source>
</evidence>
<feature type="transmembrane region" description="Helical" evidence="1">
    <location>
        <begin position="13"/>
        <end position="35"/>
    </location>
</feature>
<keyword evidence="1" id="KW-0472">Membrane</keyword>
<comment type="caution">
    <text evidence="2">The sequence shown here is derived from an EMBL/GenBank/DDBJ whole genome shotgun (WGS) entry which is preliminary data.</text>
</comment>
<evidence type="ECO:0000313" key="2">
    <source>
        <dbReference type="EMBL" id="CDC74326.1"/>
    </source>
</evidence>
<keyword evidence="1" id="KW-1133">Transmembrane helix</keyword>
<dbReference type="Proteomes" id="UP001139365">
    <property type="component" value="Unassembled WGS sequence"/>
</dbReference>
<evidence type="ECO:0000256" key="1">
    <source>
        <dbReference type="SAM" id="Phobius"/>
    </source>
</evidence>
<evidence type="ECO:0000313" key="4">
    <source>
        <dbReference type="Proteomes" id="UP000017938"/>
    </source>
</evidence>
<reference evidence="2" key="1">
    <citation type="submission" date="2012-11" db="EMBL/GenBank/DDBJ databases">
        <title>Dependencies among metagenomic species, viruses, plasmids and units of genetic variation.</title>
        <authorList>
            <person name="Nielsen H.B."/>
            <person name="Almeida M."/>
            <person name="Juncker A.S."/>
            <person name="Rasmussen S."/>
            <person name="Li J."/>
            <person name="Sunagawa S."/>
            <person name="Plichta D."/>
            <person name="Gautier L."/>
            <person name="Le Chatelier E."/>
            <person name="Peletier E."/>
            <person name="Bonde I."/>
            <person name="Nielsen T."/>
            <person name="Manichanh C."/>
            <person name="Arumugam M."/>
            <person name="Batto J."/>
            <person name="Santos M.B.Q.D."/>
            <person name="Blom N."/>
            <person name="Borruel N."/>
            <person name="Burgdorf K.S."/>
            <person name="Boumezbeur F."/>
            <person name="Casellas F."/>
            <person name="Dore J."/>
            <person name="Guarner F."/>
            <person name="Hansen T."/>
            <person name="Hildebrand F."/>
            <person name="Kaas R.S."/>
            <person name="Kennedy S."/>
            <person name="Kristiansen K."/>
            <person name="Kultima J.R."/>
            <person name="Leonard P."/>
            <person name="Levenez F."/>
            <person name="Lund O."/>
            <person name="Moumen B."/>
            <person name="Le Paslier D."/>
            <person name="Pons N."/>
            <person name="Pedersen O."/>
            <person name="Prifti E."/>
            <person name="Qin J."/>
            <person name="Raes J."/>
            <person name="Tap J."/>
            <person name="Tims S."/>
            <person name="Ussery D.W."/>
            <person name="Yamada T."/>
            <person name="MetaHit consortium"/>
            <person name="Renault P."/>
            <person name="Sicheritz-Ponten T."/>
            <person name="Bork P."/>
            <person name="Wang J."/>
            <person name="Brunak S."/>
            <person name="Ehrlich S.D."/>
        </authorList>
    </citation>
    <scope>NUCLEOTIDE SEQUENCE [LARGE SCALE GENOMIC DNA]</scope>
</reference>
<dbReference type="Proteomes" id="UP000017938">
    <property type="component" value="Unassembled WGS sequence"/>
</dbReference>
<reference evidence="3 5" key="2">
    <citation type="submission" date="2022-03" db="EMBL/GenBank/DDBJ databases">
        <title>Metagenome-assembled genomes from swine fecal metagenomes.</title>
        <authorList>
            <person name="Holman D.B."/>
            <person name="Kommadath A."/>
        </authorList>
    </citation>
    <scope>NUCLEOTIDE SEQUENCE [LARGE SCALE GENOMIC DNA]</scope>
    <source>
        <strain evidence="3">SUG147</strain>
    </source>
</reference>
<evidence type="ECO:0000313" key="3">
    <source>
        <dbReference type="EMBL" id="MCI5755953.1"/>
    </source>
</evidence>
<name>R6U2K3_9BACT</name>
<organism evidence="2 4">
    <name type="scientific">Candidatus Colimorpha enterica</name>
    <dbReference type="NCBI Taxonomy" id="3083063"/>
    <lineage>
        <taxon>Bacteria</taxon>
        <taxon>Pseudomonadati</taxon>
        <taxon>Bacteroidota</taxon>
        <taxon>Bacteroidia</taxon>
        <taxon>Bacteroidales</taxon>
        <taxon>Candidatus Colimorpha</taxon>
    </lineage>
</organism>
<proteinExistence type="predicted"/>
<sequence length="92" mass="10153">MFKKKEENKTLDILLKVFLAVGIVAGICVIAKILYDKYKQKLCLLCDDDCDCNFECLDNDGIDCDCDNCEYAGGADEEAPETEEASEAEAEA</sequence>
<gene>
    <name evidence="2" type="ORF">BN580_01474</name>
    <name evidence="3" type="ORF">MR241_06635</name>
</gene>
<keyword evidence="1" id="KW-0812">Transmembrane</keyword>
<dbReference type="EMBL" id="JALEMU010000103">
    <property type="protein sequence ID" value="MCI5755953.1"/>
    <property type="molecule type" value="Genomic_DNA"/>
</dbReference>
<protein>
    <submittedName>
        <fullName evidence="2">Uncharacterized protein</fullName>
    </submittedName>
</protein>
<accession>R6U2K3</accession>
<dbReference type="EMBL" id="CBFW010000210">
    <property type="protein sequence ID" value="CDC74326.1"/>
    <property type="molecule type" value="Genomic_DNA"/>
</dbReference>
<dbReference type="AlphaFoldDB" id="R6U2K3"/>